<dbReference type="AlphaFoldDB" id="A0A6G1C5C6"/>
<proteinExistence type="predicted"/>
<dbReference type="Pfam" id="PF20241">
    <property type="entry name" value="DUF6598"/>
    <property type="match status" value="1"/>
</dbReference>
<gene>
    <name evidence="2" type="ORF">E2562_006877</name>
</gene>
<evidence type="ECO:0000313" key="3">
    <source>
        <dbReference type="Proteomes" id="UP000479710"/>
    </source>
</evidence>
<reference evidence="2 3" key="1">
    <citation type="submission" date="2019-11" db="EMBL/GenBank/DDBJ databases">
        <title>Whole genome sequence of Oryza granulata.</title>
        <authorList>
            <person name="Li W."/>
        </authorList>
    </citation>
    <scope>NUCLEOTIDE SEQUENCE [LARGE SCALE GENOMIC DNA]</scope>
    <source>
        <strain evidence="3">cv. Menghai</strain>
        <tissue evidence="2">Leaf</tissue>
    </source>
</reference>
<dbReference type="PANTHER" id="PTHR33065">
    <property type="entry name" value="OS07G0486400 PROTEIN"/>
    <property type="match status" value="1"/>
</dbReference>
<dbReference type="PANTHER" id="PTHR33065:SF95">
    <property type="entry name" value="OS07G0646300 PROTEIN"/>
    <property type="match status" value="1"/>
</dbReference>
<dbReference type="Proteomes" id="UP000479710">
    <property type="component" value="Unassembled WGS sequence"/>
</dbReference>
<accession>A0A6G1C5C6</accession>
<dbReference type="EMBL" id="SPHZ02000010">
    <property type="protein sequence ID" value="KAF0895177.1"/>
    <property type="molecule type" value="Genomic_DNA"/>
</dbReference>
<evidence type="ECO:0000313" key="2">
    <source>
        <dbReference type="EMBL" id="KAF0895177.1"/>
    </source>
</evidence>
<comment type="caution">
    <text evidence="2">The sequence shown here is derived from an EMBL/GenBank/DDBJ whole genome shotgun (WGS) entry which is preliminary data.</text>
</comment>
<keyword evidence="3" id="KW-1185">Reference proteome</keyword>
<feature type="domain" description="DUF6598" evidence="1">
    <location>
        <begin position="280"/>
        <end position="506"/>
    </location>
</feature>
<dbReference type="OrthoDB" id="589973at2759"/>
<dbReference type="InterPro" id="IPR046533">
    <property type="entry name" value="DUF6598"/>
</dbReference>
<protein>
    <recommendedName>
        <fullName evidence="1">DUF6598 domain-containing protein</fullName>
    </recommendedName>
</protein>
<organism evidence="2 3">
    <name type="scientific">Oryza meyeriana var. granulata</name>
    <dbReference type="NCBI Taxonomy" id="110450"/>
    <lineage>
        <taxon>Eukaryota</taxon>
        <taxon>Viridiplantae</taxon>
        <taxon>Streptophyta</taxon>
        <taxon>Embryophyta</taxon>
        <taxon>Tracheophyta</taxon>
        <taxon>Spermatophyta</taxon>
        <taxon>Magnoliopsida</taxon>
        <taxon>Liliopsida</taxon>
        <taxon>Poales</taxon>
        <taxon>Poaceae</taxon>
        <taxon>BOP clade</taxon>
        <taxon>Oryzoideae</taxon>
        <taxon>Oryzeae</taxon>
        <taxon>Oryzinae</taxon>
        <taxon>Oryza</taxon>
        <taxon>Oryza meyeriana</taxon>
    </lineage>
</organism>
<name>A0A6G1C5C6_9ORYZ</name>
<evidence type="ECO:0000259" key="1">
    <source>
        <dbReference type="Pfam" id="PF20241"/>
    </source>
</evidence>
<sequence>MLEDPGPLNPLPPPPRRAQMRILRPIRRLPRHPNAATSPAPMHRLSSSSRPVLSFMASAAPRWWSPLPTRGVSPLLVSLSPPVRRISRFPWDPRNMSTISRVKGDESGKPYGRRPAISSANVIVPSQEKKHTAITQGMKNIDTRGTSSEVIGGDERSDKDEAASEVIYVKYDILGQIVKHNGCGEEDRRSETEEHWGGIVVSDNKEVTVDEEFEEYAATGILPQSRHRDGSIYRGMDLWWKKDYLIGDRNETRLEAMMLSNPTNCIIDDGACMKHLPRNMLQILSIELAKTPVDGGLVELYGYIAVRDELDLLLNYVVNFSRDDPIIVEQGSLINMTGPKRGIVMMDSTLIEYDMRIKTGKQEKDLQLIDGASIIAFVSLWNQPFTISIPGNYGAVDITLSRLHWAVEATVEVLISEVQSSFNLLLGCLTGGLDKEIRLFDGAIAESRFLKRSVVAVQDNSLIDLKFKVGELPSSFDQHCFSFKAKTHGHDTQEIKTPFALISMKVTWSTLPAGLD</sequence>